<keyword evidence="5" id="KW-0998">Cell outer membrane</keyword>
<gene>
    <name evidence="7" type="ORF">HG263_16105</name>
</gene>
<dbReference type="EMBL" id="JABBPG010000007">
    <property type="protein sequence ID" value="NOU52056.1"/>
    <property type="molecule type" value="Genomic_DNA"/>
</dbReference>
<evidence type="ECO:0000256" key="1">
    <source>
        <dbReference type="ARBA" id="ARBA00004442"/>
    </source>
</evidence>
<evidence type="ECO:0000313" key="7">
    <source>
        <dbReference type="EMBL" id="NOU52056.1"/>
    </source>
</evidence>
<keyword evidence="4" id="KW-0472">Membrane</keyword>
<evidence type="ECO:0000256" key="5">
    <source>
        <dbReference type="ARBA" id="ARBA00023237"/>
    </source>
</evidence>
<dbReference type="Proteomes" id="UP000586305">
    <property type="component" value="Unassembled WGS sequence"/>
</dbReference>
<name>A0A849VFL0_9GAMM</name>
<dbReference type="PANTHER" id="PTHR38776:SF1">
    <property type="entry name" value="MLTA-INTERACTING PROTEIN-RELATED"/>
    <property type="match status" value="1"/>
</dbReference>
<evidence type="ECO:0000256" key="4">
    <source>
        <dbReference type="ARBA" id="ARBA00023136"/>
    </source>
</evidence>
<proteinExistence type="inferred from homology"/>
<protein>
    <submittedName>
        <fullName evidence="7">MipA/OmpV family protein</fullName>
    </submittedName>
</protein>
<evidence type="ECO:0000256" key="3">
    <source>
        <dbReference type="ARBA" id="ARBA00022729"/>
    </source>
</evidence>
<sequence>MKKHLYTLTLTSALLLGTAGTAQAQGNFGIGLGLFNGSTEYKDIDTEVYLLPVLMYESESFSLSPTRGEFHLPVSSNMWVSAIGALRLQGYDADDSATFKGMDDRDIGFDLGASVNFYNDEIGFLSLEWLADVTSTSEGNEVSAIWAYPIEGKALTITPSVFWRWQSDDLINYYYGVKTNEVTATRGAYTPDSASTFGGALSLDYKLTQSVTLFSEISAYSLDDEVKNSPLVEDDKDMGYGASIGFVYSF</sequence>
<dbReference type="GO" id="GO:0009279">
    <property type="term" value="C:cell outer membrane"/>
    <property type="evidence" value="ECO:0007669"/>
    <property type="project" value="UniProtKB-SubCell"/>
</dbReference>
<comment type="caution">
    <text evidence="7">The sequence shown here is derived from an EMBL/GenBank/DDBJ whole genome shotgun (WGS) entry which is preliminary data.</text>
</comment>
<dbReference type="PANTHER" id="PTHR38776">
    <property type="entry name" value="MLTA-INTERACTING PROTEIN-RELATED"/>
    <property type="match status" value="1"/>
</dbReference>
<dbReference type="AlphaFoldDB" id="A0A849VFL0"/>
<evidence type="ECO:0000313" key="8">
    <source>
        <dbReference type="Proteomes" id="UP000586305"/>
    </source>
</evidence>
<dbReference type="InterPro" id="IPR010583">
    <property type="entry name" value="MipA"/>
</dbReference>
<reference evidence="7 8" key="1">
    <citation type="submission" date="2020-04" db="EMBL/GenBank/DDBJ databases">
        <title>Pseudoalteromonas caenipelagi sp. nov., isolated from a tidal flat.</title>
        <authorList>
            <person name="Park S."/>
            <person name="Yoon J.-H."/>
        </authorList>
    </citation>
    <scope>NUCLEOTIDE SEQUENCE [LARGE SCALE GENOMIC DNA]</scope>
    <source>
        <strain evidence="7 8">JBTF-M23</strain>
    </source>
</reference>
<feature type="chain" id="PRO_5032935455" evidence="6">
    <location>
        <begin position="25"/>
        <end position="250"/>
    </location>
</feature>
<comment type="subcellular location">
    <subcellularLocation>
        <location evidence="1">Cell outer membrane</location>
    </subcellularLocation>
</comment>
<dbReference type="RefSeq" id="WP_171627109.1">
    <property type="nucleotide sequence ID" value="NZ_JABBPG010000007.1"/>
</dbReference>
<evidence type="ECO:0000256" key="6">
    <source>
        <dbReference type="SAM" id="SignalP"/>
    </source>
</evidence>
<feature type="signal peptide" evidence="6">
    <location>
        <begin position="1"/>
        <end position="24"/>
    </location>
</feature>
<dbReference type="Pfam" id="PF06629">
    <property type="entry name" value="MipA"/>
    <property type="match status" value="1"/>
</dbReference>
<keyword evidence="3 6" id="KW-0732">Signal</keyword>
<evidence type="ECO:0000256" key="2">
    <source>
        <dbReference type="ARBA" id="ARBA00005722"/>
    </source>
</evidence>
<organism evidence="7 8">
    <name type="scientific">Pseudoalteromonas caenipelagi</name>
    <dbReference type="NCBI Taxonomy" id="2726988"/>
    <lineage>
        <taxon>Bacteria</taxon>
        <taxon>Pseudomonadati</taxon>
        <taxon>Pseudomonadota</taxon>
        <taxon>Gammaproteobacteria</taxon>
        <taxon>Alteromonadales</taxon>
        <taxon>Pseudoalteromonadaceae</taxon>
        <taxon>Pseudoalteromonas</taxon>
    </lineage>
</organism>
<keyword evidence="8" id="KW-1185">Reference proteome</keyword>
<comment type="similarity">
    <text evidence="2">Belongs to the MipA/OmpV family.</text>
</comment>
<accession>A0A849VFL0</accession>